<feature type="domain" description="Peptidase M16 N-terminal" evidence="1">
    <location>
        <begin position="23"/>
        <end position="147"/>
    </location>
</feature>
<dbReference type="InterPro" id="IPR011249">
    <property type="entry name" value="Metalloenz_LuxS/M16"/>
</dbReference>
<dbReference type="AlphaFoldDB" id="A0A7V8VEB6"/>
<dbReference type="Pfam" id="PF05193">
    <property type="entry name" value="Peptidase_M16_C"/>
    <property type="match status" value="1"/>
</dbReference>
<comment type="caution">
    <text evidence="3">The sequence shown here is derived from an EMBL/GenBank/DDBJ whole genome shotgun (WGS) entry which is preliminary data.</text>
</comment>
<evidence type="ECO:0000259" key="1">
    <source>
        <dbReference type="Pfam" id="PF00675"/>
    </source>
</evidence>
<evidence type="ECO:0000259" key="2">
    <source>
        <dbReference type="Pfam" id="PF05193"/>
    </source>
</evidence>
<dbReference type="Proteomes" id="UP000542342">
    <property type="component" value="Unassembled WGS sequence"/>
</dbReference>
<dbReference type="GO" id="GO:0046872">
    <property type="term" value="F:metal ion binding"/>
    <property type="evidence" value="ECO:0007669"/>
    <property type="project" value="InterPro"/>
</dbReference>
<feature type="domain" description="Peptidase M16 C-terminal" evidence="2">
    <location>
        <begin position="168"/>
        <end position="339"/>
    </location>
</feature>
<organism evidence="3 4">
    <name type="scientific">Thermogemmata fonticola</name>
    <dbReference type="NCBI Taxonomy" id="2755323"/>
    <lineage>
        <taxon>Bacteria</taxon>
        <taxon>Pseudomonadati</taxon>
        <taxon>Planctomycetota</taxon>
        <taxon>Planctomycetia</taxon>
        <taxon>Gemmatales</taxon>
        <taxon>Gemmataceae</taxon>
        <taxon>Thermogemmata</taxon>
    </lineage>
</organism>
<dbReference type="InterPro" id="IPR011765">
    <property type="entry name" value="Pept_M16_N"/>
</dbReference>
<dbReference type="InterPro" id="IPR050361">
    <property type="entry name" value="MPP/UQCRC_Complex"/>
</dbReference>
<keyword evidence="4" id="KW-1185">Reference proteome</keyword>
<dbReference type="Gene3D" id="3.30.830.10">
    <property type="entry name" value="Metalloenzyme, LuxS/M16 peptidase-like"/>
    <property type="match status" value="2"/>
</dbReference>
<dbReference type="PANTHER" id="PTHR11851:SF219">
    <property type="entry name" value="HYPOTHETICAL ZINC PROTEASE"/>
    <property type="match status" value="1"/>
</dbReference>
<accession>A0A7V8VEB6</accession>
<gene>
    <name evidence="3" type="ORF">H0921_09490</name>
</gene>
<protein>
    <submittedName>
        <fullName evidence="3">Insulinase family protein</fullName>
    </submittedName>
</protein>
<evidence type="ECO:0000313" key="3">
    <source>
        <dbReference type="EMBL" id="MBA2226391.1"/>
    </source>
</evidence>
<dbReference type="EMBL" id="JACEFB010000005">
    <property type="protein sequence ID" value="MBA2226391.1"/>
    <property type="molecule type" value="Genomic_DNA"/>
</dbReference>
<dbReference type="Pfam" id="PF00675">
    <property type="entry name" value="Peptidase_M16"/>
    <property type="match status" value="1"/>
</dbReference>
<evidence type="ECO:0000313" key="4">
    <source>
        <dbReference type="Proteomes" id="UP000542342"/>
    </source>
</evidence>
<sequence>MSQMLFQHTLANGMVLIAERMEHVRSAAFNFLLPGGSAYDPPEQRGIGSLLAEMIVRGAGSRNHRELSTVLNSLGTDRSESAGRIALHLGCSMLARHLPAVLEVYADILRRPHLPPEELPAVQALALQDLDSLEDNPSSQVRIELHHCHFPPPLNQDSYGTAEGIRAVTPESLRNHYERCVKPNGIILAVAGDIQWEPLRDVVERLFGDWPAGPLPELAIGSHTPYSRHLFKDTHQTHIAFAYPSVPVNHPQYYAARAAEAVLCGGMSSRLFTEVREKRGLCYSISLRHKTFRHVAAIVGYAGTGADRAQQTLEVTLSELRRLAEGVEADEVDRIRAGLKSGLIMQQESTKSRAGIMASDWFFLGRVRTFDEMQQIIDQLTPEMILEHVRAFPCEPVTVATLGPHPLTLPPYCHPYQPNFVPKAP</sequence>
<dbReference type="PANTHER" id="PTHR11851">
    <property type="entry name" value="METALLOPROTEASE"/>
    <property type="match status" value="1"/>
</dbReference>
<reference evidence="3 4" key="1">
    <citation type="submission" date="2020-07" db="EMBL/GenBank/DDBJ databases">
        <title>Thermogemmata thermophila gen. nov., sp. nov., a novel moderate thermophilic planctomycete from a Kamchatka hot spring.</title>
        <authorList>
            <person name="Elcheninov A.G."/>
            <person name="Podosokorskaya O.A."/>
            <person name="Kovaleva O.L."/>
            <person name="Novikov A."/>
            <person name="Bonch-Osmolovskaya E.A."/>
            <person name="Toshchakov S.V."/>
            <person name="Kublanov I.V."/>
        </authorList>
    </citation>
    <scope>NUCLEOTIDE SEQUENCE [LARGE SCALE GENOMIC DNA]</scope>
    <source>
        <strain evidence="3 4">2918</strain>
    </source>
</reference>
<name>A0A7V8VEB6_9BACT</name>
<dbReference type="InterPro" id="IPR007863">
    <property type="entry name" value="Peptidase_M16_C"/>
</dbReference>
<proteinExistence type="predicted"/>
<dbReference type="SUPFAM" id="SSF63411">
    <property type="entry name" value="LuxS/MPP-like metallohydrolase"/>
    <property type="match status" value="2"/>
</dbReference>